<keyword evidence="1" id="KW-0175">Coiled coil</keyword>
<dbReference type="EMBL" id="ML220130">
    <property type="protein sequence ID" value="TGZ79589.1"/>
    <property type="molecule type" value="Genomic_DNA"/>
</dbReference>
<evidence type="ECO:0000313" key="4">
    <source>
        <dbReference type="Proteomes" id="UP000298138"/>
    </source>
</evidence>
<dbReference type="Proteomes" id="UP000298138">
    <property type="component" value="Unassembled WGS sequence"/>
</dbReference>
<evidence type="ECO:0000256" key="2">
    <source>
        <dbReference type="SAM" id="MobiDB-lite"/>
    </source>
</evidence>
<dbReference type="AlphaFoldDB" id="A0A4S2MSY8"/>
<dbReference type="InParanoid" id="A0A4S2MSY8"/>
<name>A0A4S2MSY8_9PEZI</name>
<feature type="region of interest" description="Disordered" evidence="2">
    <location>
        <begin position="168"/>
        <end position="231"/>
    </location>
</feature>
<accession>A0A4S2MSY8</accession>
<sequence>MKNLSTLVTDTDATSAATKLSGSAPVFIPTTTSNSYASSITPENSPSTILTPVTPLTPPTPLTATSDSYLKWDAVGSGFLTEGNGKDLLSVPRVGNVNLPLAGFNGNLNPNNVEAKAKPVRPVAVPRPLTPTDEDLMNSLRSLGLSQNIPAGNDVLAIARSCFESSRNIGKMSDPETNPTSPTSPRDRSSSMCVTDTGSVTGSYPWTRRSLKNPAIKKTNSDHGEMGSPFNGVRLDGDFQYRNGNLSHMPQNSLTRVPSLPMSSPGHGALTGYPRGGFTTSQNKTIQRTRSDASTARSASTKSPSSSVGALGSGLRYIEAHAQQGMINGLQNKLKEQELELEVLYHELNTWQTRFKHAVGVGLKHINIMNAIIAEQAKELRRRDDGRELPAPKNIIADKIFIIFNNISSWAASYYQFICPDLQDMAEALVMSDFVPDSHQYLDFIRDSRTKYLAVTRIAMEFILGTIIVPSNRHLDDFVFQNLTFFSMDDLAVAIEKNPNLSGEVCEHFETQATAIAHSFIHRMMPLRSRKVDPVHDKQSLTTFIYACQEAARVCHLLVKQRVHIEAVFPEKDEIFNSDTMKWANADNVGLNVSEPIRQVAYVEMQGAKVLLCMLPYIRGSPMDNLQDWKTWCKASVLLSSHELNFHLIEDDTSG</sequence>
<gene>
    <name evidence="3" type="ORF">EX30DRAFT_342224</name>
</gene>
<protein>
    <submittedName>
        <fullName evidence="3">Uncharacterized protein</fullName>
    </submittedName>
</protein>
<organism evidence="3 4">
    <name type="scientific">Ascodesmis nigricans</name>
    <dbReference type="NCBI Taxonomy" id="341454"/>
    <lineage>
        <taxon>Eukaryota</taxon>
        <taxon>Fungi</taxon>
        <taxon>Dikarya</taxon>
        <taxon>Ascomycota</taxon>
        <taxon>Pezizomycotina</taxon>
        <taxon>Pezizomycetes</taxon>
        <taxon>Pezizales</taxon>
        <taxon>Ascodesmidaceae</taxon>
        <taxon>Ascodesmis</taxon>
    </lineage>
</organism>
<feature type="coiled-coil region" evidence="1">
    <location>
        <begin position="320"/>
        <end position="354"/>
    </location>
</feature>
<feature type="compositionally biased region" description="Polar residues" evidence="2">
    <location>
        <begin position="192"/>
        <end position="204"/>
    </location>
</feature>
<keyword evidence="4" id="KW-1185">Reference proteome</keyword>
<dbReference type="OrthoDB" id="5356555at2759"/>
<proteinExistence type="predicted"/>
<reference evidence="3 4" key="1">
    <citation type="submission" date="2019-04" db="EMBL/GenBank/DDBJ databases">
        <title>Comparative genomics and transcriptomics to analyze fruiting body development in filamentous ascomycetes.</title>
        <authorList>
            <consortium name="DOE Joint Genome Institute"/>
            <person name="Lutkenhaus R."/>
            <person name="Traeger S."/>
            <person name="Breuer J."/>
            <person name="Kuo A."/>
            <person name="Lipzen A."/>
            <person name="Pangilinan J."/>
            <person name="Dilworth D."/>
            <person name="Sandor L."/>
            <person name="Poggeler S."/>
            <person name="Barry K."/>
            <person name="Grigoriev I.V."/>
            <person name="Nowrousian M."/>
        </authorList>
    </citation>
    <scope>NUCLEOTIDE SEQUENCE [LARGE SCALE GENOMIC DNA]</scope>
    <source>
        <strain evidence="3 4">CBS 389.68</strain>
    </source>
</reference>
<evidence type="ECO:0000256" key="1">
    <source>
        <dbReference type="SAM" id="Coils"/>
    </source>
</evidence>
<feature type="compositionally biased region" description="Low complexity" evidence="2">
    <location>
        <begin position="292"/>
        <end position="307"/>
    </location>
</feature>
<evidence type="ECO:0000313" key="3">
    <source>
        <dbReference type="EMBL" id="TGZ79589.1"/>
    </source>
</evidence>
<feature type="region of interest" description="Disordered" evidence="2">
    <location>
        <begin position="276"/>
        <end position="310"/>
    </location>
</feature>